<gene>
    <name evidence="2" type="ORF">IFM89_037879</name>
</gene>
<dbReference type="InterPro" id="IPR033966">
    <property type="entry name" value="RuBisCO"/>
</dbReference>
<dbReference type="PANTHER" id="PTHR42704">
    <property type="entry name" value="RIBULOSE BISPHOSPHATE CARBOXYLASE"/>
    <property type="match status" value="1"/>
</dbReference>
<dbReference type="EMBL" id="JADFTS010000005">
    <property type="protein sequence ID" value="KAF9607646.1"/>
    <property type="molecule type" value="Genomic_DNA"/>
</dbReference>
<dbReference type="Pfam" id="PF00016">
    <property type="entry name" value="RuBisCO_large"/>
    <property type="match status" value="1"/>
</dbReference>
<dbReference type="Proteomes" id="UP000631114">
    <property type="component" value="Unassembled WGS sequence"/>
</dbReference>
<dbReference type="SUPFAM" id="SSF51649">
    <property type="entry name" value="RuBisCo, C-terminal domain"/>
    <property type="match status" value="1"/>
</dbReference>
<proteinExistence type="predicted"/>
<dbReference type="PANTHER" id="PTHR42704:SF15">
    <property type="entry name" value="RIBULOSE BISPHOSPHATE CARBOXYLASE LARGE CHAIN"/>
    <property type="match status" value="1"/>
</dbReference>
<keyword evidence="3" id="KW-1185">Reference proteome</keyword>
<dbReference type="OrthoDB" id="1578724at2759"/>
<evidence type="ECO:0000313" key="3">
    <source>
        <dbReference type="Proteomes" id="UP000631114"/>
    </source>
</evidence>
<evidence type="ECO:0000259" key="1">
    <source>
        <dbReference type="Pfam" id="PF00016"/>
    </source>
</evidence>
<accession>A0A835M1V1</accession>
<sequence length="107" mass="12001">MFTSIVGNVLGSKPRRFTLGGSANSVAYVKTFRGPSHGEREITLGFVDLLRDDFIEKDQVAVFTSLKIGYLYRCVLCCFRGIHAWHMPALTEIFGDDSIITVRVEEL</sequence>
<name>A0A835M1V1_9MAGN</name>
<comment type="caution">
    <text evidence="2">The sequence shown here is derived from an EMBL/GenBank/DDBJ whole genome shotgun (WGS) entry which is preliminary data.</text>
</comment>
<evidence type="ECO:0000313" key="2">
    <source>
        <dbReference type="EMBL" id="KAF9607646.1"/>
    </source>
</evidence>
<dbReference type="GO" id="GO:0016984">
    <property type="term" value="F:ribulose-bisphosphate carboxylase activity"/>
    <property type="evidence" value="ECO:0007669"/>
    <property type="project" value="InterPro"/>
</dbReference>
<dbReference type="Gene3D" id="3.20.20.110">
    <property type="entry name" value="Ribulose bisphosphate carboxylase, large subunit, C-terminal domain"/>
    <property type="match status" value="1"/>
</dbReference>
<dbReference type="GO" id="GO:0000287">
    <property type="term" value="F:magnesium ion binding"/>
    <property type="evidence" value="ECO:0007669"/>
    <property type="project" value="InterPro"/>
</dbReference>
<organism evidence="2 3">
    <name type="scientific">Coptis chinensis</name>
    <dbReference type="NCBI Taxonomy" id="261450"/>
    <lineage>
        <taxon>Eukaryota</taxon>
        <taxon>Viridiplantae</taxon>
        <taxon>Streptophyta</taxon>
        <taxon>Embryophyta</taxon>
        <taxon>Tracheophyta</taxon>
        <taxon>Spermatophyta</taxon>
        <taxon>Magnoliopsida</taxon>
        <taxon>Ranunculales</taxon>
        <taxon>Ranunculaceae</taxon>
        <taxon>Coptidoideae</taxon>
        <taxon>Coptis</taxon>
    </lineage>
</organism>
<dbReference type="InterPro" id="IPR036376">
    <property type="entry name" value="RuBisCO_lsu_C_sf"/>
</dbReference>
<feature type="domain" description="Ribulose bisphosphate carboxylase large subunit C-terminal" evidence="1">
    <location>
        <begin position="34"/>
        <end position="101"/>
    </location>
</feature>
<dbReference type="InterPro" id="IPR000685">
    <property type="entry name" value="RuBisCO_lsu_C"/>
</dbReference>
<reference evidence="2 3" key="1">
    <citation type="submission" date="2020-10" db="EMBL/GenBank/DDBJ databases">
        <title>The Coptis chinensis genome and diversification of protoberbering-type alkaloids.</title>
        <authorList>
            <person name="Wang B."/>
            <person name="Shu S."/>
            <person name="Song C."/>
            <person name="Liu Y."/>
        </authorList>
    </citation>
    <scope>NUCLEOTIDE SEQUENCE [LARGE SCALE GENOMIC DNA]</scope>
    <source>
        <strain evidence="2">HL-2020</strain>
        <tissue evidence="2">Leaf</tissue>
    </source>
</reference>
<dbReference type="AlphaFoldDB" id="A0A835M1V1"/>
<protein>
    <recommendedName>
        <fullName evidence="1">Ribulose bisphosphate carboxylase large subunit C-terminal domain-containing protein</fullName>
    </recommendedName>
</protein>